<comment type="similarity">
    <text evidence="1">Belongs to the alpha-IPM synthase/homocitrate synthase family.</text>
</comment>
<dbReference type="InterPro" id="IPR013785">
    <property type="entry name" value="Aldolase_TIM"/>
</dbReference>
<dbReference type="Pfam" id="PF00682">
    <property type="entry name" value="HMGL-like"/>
    <property type="match status" value="1"/>
</dbReference>
<dbReference type="PANTHER" id="PTHR42880:SF1">
    <property type="entry name" value="ISOPROPYLMALATE_HOMOCITRATE_CITRAMALATE SYNTHASE FAMILY PROTEIN"/>
    <property type="match status" value="1"/>
</dbReference>
<comment type="caution">
    <text evidence="4">The sequence shown here is derived from an EMBL/GenBank/DDBJ whole genome shotgun (WGS) entry which is preliminary data.</text>
</comment>
<organism evidence="4 5">
    <name type="scientific">Thermoproteota archaeon</name>
    <dbReference type="NCBI Taxonomy" id="2056631"/>
    <lineage>
        <taxon>Archaea</taxon>
        <taxon>Thermoproteota</taxon>
    </lineage>
</organism>
<feature type="domain" description="Pyruvate carboxyltransferase" evidence="3">
    <location>
        <begin position="53"/>
        <end position="325"/>
    </location>
</feature>
<sequence length="463" mass="52288">MLKAIKSEAVDYPDYEVVDVKEPKLYKEIFPWDLPPKAVWDGIVVPMEIPDEIWISDTTFRDGQQAMEQPYTVEQIIKIYGFLNKISGPNRKINFTECFLYTSRDKEAVERLKQLGYNNPRITGWIRASKEDLKAVKEAKLEETGMLTSISDYHIFYKFKGLSRSQVIEKYLEVVEEGLKAGIAMRAHVEDCTRADVLGVVVPFARKLMKLAEKYDLPVKIRVPDTLGVGLPWPTAALPRSIPKIMWVLRHLAGVPSKWLEFHGHNDLHFGVVNATAAWLYGAASNSTTLFGIGERAGNVPLEAMVFIYASIKGGFDGMDTKAITEAAKYYERELRYKIPPYYPIVGKNFNITRAGIHADGTLKNVEMYLPFDTEKLLGVPPGVGITPYSGIAGVAFWVNYYFSLKGSERVDKTTPGVAKIFEEVSKKFEEGSLSISDEEMLELVKKHLPEIWEKYGGRAPLR</sequence>
<dbReference type="PANTHER" id="PTHR42880">
    <property type="entry name" value="HOMOCITRATE SYNTHASE"/>
    <property type="match status" value="1"/>
</dbReference>
<evidence type="ECO:0000256" key="1">
    <source>
        <dbReference type="ARBA" id="ARBA00006154"/>
    </source>
</evidence>
<gene>
    <name evidence="4" type="ORF">DRJ31_01730</name>
</gene>
<reference evidence="4 5" key="1">
    <citation type="submission" date="2018-06" db="EMBL/GenBank/DDBJ databases">
        <title>Extensive metabolic versatility and redundancy in microbially diverse, dynamic hydrothermal sediments.</title>
        <authorList>
            <person name="Dombrowski N."/>
            <person name="Teske A."/>
            <person name="Baker B.J."/>
        </authorList>
    </citation>
    <scope>NUCLEOTIDE SEQUENCE [LARGE SCALE GENOMIC DNA]</scope>
    <source>
        <strain evidence="4">B66_G16</strain>
    </source>
</reference>
<proteinExistence type="inferred from homology"/>
<dbReference type="PROSITE" id="PS50991">
    <property type="entry name" value="PYR_CT"/>
    <property type="match status" value="1"/>
</dbReference>
<evidence type="ECO:0000313" key="5">
    <source>
        <dbReference type="Proteomes" id="UP000278475"/>
    </source>
</evidence>
<dbReference type="SUPFAM" id="SSF51569">
    <property type="entry name" value="Aldolase"/>
    <property type="match status" value="1"/>
</dbReference>
<dbReference type="EMBL" id="QMQV01000008">
    <property type="protein sequence ID" value="RLE50336.1"/>
    <property type="molecule type" value="Genomic_DNA"/>
</dbReference>
<evidence type="ECO:0000256" key="2">
    <source>
        <dbReference type="ARBA" id="ARBA00022679"/>
    </source>
</evidence>
<protein>
    <submittedName>
        <fullName evidence="4">2-isopropylmalate synthase</fullName>
    </submittedName>
</protein>
<evidence type="ECO:0000313" key="4">
    <source>
        <dbReference type="EMBL" id="RLE50336.1"/>
    </source>
</evidence>
<dbReference type="Gene3D" id="3.20.20.70">
    <property type="entry name" value="Aldolase class I"/>
    <property type="match status" value="1"/>
</dbReference>
<dbReference type="AlphaFoldDB" id="A0A497ET82"/>
<accession>A0A497ET82</accession>
<dbReference type="GO" id="GO:0016740">
    <property type="term" value="F:transferase activity"/>
    <property type="evidence" value="ECO:0007669"/>
    <property type="project" value="UniProtKB-KW"/>
</dbReference>
<dbReference type="InterPro" id="IPR000891">
    <property type="entry name" value="PYR_CT"/>
</dbReference>
<keyword evidence="2" id="KW-0808">Transferase</keyword>
<dbReference type="CDD" id="cd07947">
    <property type="entry name" value="DRE_TIM_Re_CS"/>
    <property type="match status" value="1"/>
</dbReference>
<evidence type="ECO:0000259" key="3">
    <source>
        <dbReference type="PROSITE" id="PS50991"/>
    </source>
</evidence>
<name>A0A497ET82_9CREN</name>
<dbReference type="Proteomes" id="UP000278475">
    <property type="component" value="Unassembled WGS sequence"/>
</dbReference>